<evidence type="ECO:0000256" key="4">
    <source>
        <dbReference type="ARBA" id="ARBA00022737"/>
    </source>
</evidence>
<evidence type="ECO:0000256" key="10">
    <source>
        <dbReference type="ARBA" id="ARBA00023242"/>
    </source>
</evidence>
<dbReference type="FunFam" id="3.30.160.60:FF:000702">
    <property type="entry name" value="Transcription factor E4F1 isoform 1"/>
    <property type="match status" value="1"/>
</dbReference>
<evidence type="ECO:0000256" key="7">
    <source>
        <dbReference type="ARBA" id="ARBA00023015"/>
    </source>
</evidence>
<dbReference type="Pfam" id="PF00096">
    <property type="entry name" value="zf-C2H2"/>
    <property type="match status" value="2"/>
</dbReference>
<evidence type="ECO:0000256" key="8">
    <source>
        <dbReference type="ARBA" id="ARBA00023125"/>
    </source>
</evidence>
<comment type="similarity">
    <text evidence="2">Belongs to the krueppel C2H2-type zinc-finger protein family.</text>
</comment>
<feature type="domain" description="C2H2-type" evidence="12">
    <location>
        <begin position="523"/>
        <end position="550"/>
    </location>
</feature>
<keyword evidence="14" id="KW-1185">Reference proteome</keyword>
<keyword evidence="10" id="KW-0539">Nucleus</keyword>
<dbReference type="SMART" id="SM00355">
    <property type="entry name" value="ZnF_C2H2"/>
    <property type="match status" value="17"/>
</dbReference>
<keyword evidence="4" id="KW-0677">Repeat</keyword>
<feature type="domain" description="C2H2-type" evidence="12">
    <location>
        <begin position="63"/>
        <end position="90"/>
    </location>
</feature>
<keyword evidence="8" id="KW-0238">DNA-binding</keyword>
<dbReference type="GO" id="GO:0005634">
    <property type="term" value="C:nucleus"/>
    <property type="evidence" value="ECO:0007669"/>
    <property type="project" value="UniProtKB-SubCell"/>
</dbReference>
<evidence type="ECO:0000313" key="14">
    <source>
        <dbReference type="Proteomes" id="UP001159042"/>
    </source>
</evidence>
<keyword evidence="7" id="KW-0805">Transcription regulation</keyword>
<dbReference type="Gene3D" id="3.30.160.60">
    <property type="entry name" value="Classic Zinc Finger"/>
    <property type="match status" value="10"/>
</dbReference>
<accession>A0AAV8W776</accession>
<dbReference type="SUPFAM" id="SSF57667">
    <property type="entry name" value="beta-beta-alpha zinc fingers"/>
    <property type="match status" value="9"/>
</dbReference>
<dbReference type="GO" id="GO:0008270">
    <property type="term" value="F:zinc ion binding"/>
    <property type="evidence" value="ECO:0007669"/>
    <property type="project" value="UniProtKB-KW"/>
</dbReference>
<evidence type="ECO:0000256" key="5">
    <source>
        <dbReference type="ARBA" id="ARBA00022771"/>
    </source>
</evidence>
<dbReference type="InterPro" id="IPR036236">
    <property type="entry name" value="Znf_C2H2_sf"/>
</dbReference>
<dbReference type="Pfam" id="PF13912">
    <property type="entry name" value="zf-C2H2_6"/>
    <property type="match status" value="2"/>
</dbReference>
<gene>
    <name evidence="13" type="ORF">NQ315_004251</name>
</gene>
<dbReference type="FunFam" id="3.30.160.60:FF:000446">
    <property type="entry name" value="Zinc finger protein"/>
    <property type="match status" value="1"/>
</dbReference>
<evidence type="ECO:0000256" key="1">
    <source>
        <dbReference type="ARBA" id="ARBA00004123"/>
    </source>
</evidence>
<comment type="caution">
    <text evidence="13">The sequence shown here is derived from an EMBL/GenBank/DDBJ whole genome shotgun (WGS) entry which is preliminary data.</text>
</comment>
<keyword evidence="5 11" id="KW-0863">Zinc-finger</keyword>
<dbReference type="EMBL" id="JANEYG010000007">
    <property type="protein sequence ID" value="KAJ8922309.1"/>
    <property type="molecule type" value="Genomic_DNA"/>
</dbReference>
<dbReference type="GO" id="GO:0000981">
    <property type="term" value="F:DNA-binding transcription factor activity, RNA polymerase II-specific"/>
    <property type="evidence" value="ECO:0007669"/>
    <property type="project" value="TreeGrafter"/>
</dbReference>
<organism evidence="13 14">
    <name type="scientific">Exocentrus adspersus</name>
    <dbReference type="NCBI Taxonomy" id="1586481"/>
    <lineage>
        <taxon>Eukaryota</taxon>
        <taxon>Metazoa</taxon>
        <taxon>Ecdysozoa</taxon>
        <taxon>Arthropoda</taxon>
        <taxon>Hexapoda</taxon>
        <taxon>Insecta</taxon>
        <taxon>Pterygota</taxon>
        <taxon>Neoptera</taxon>
        <taxon>Endopterygota</taxon>
        <taxon>Coleoptera</taxon>
        <taxon>Polyphaga</taxon>
        <taxon>Cucujiformia</taxon>
        <taxon>Chrysomeloidea</taxon>
        <taxon>Cerambycidae</taxon>
        <taxon>Lamiinae</taxon>
        <taxon>Acanthocinini</taxon>
        <taxon>Exocentrus</taxon>
    </lineage>
</organism>
<proteinExistence type="inferred from homology"/>
<feature type="domain" description="C2H2-type" evidence="12">
    <location>
        <begin position="495"/>
        <end position="522"/>
    </location>
</feature>
<feature type="domain" description="C2H2-type" evidence="12">
    <location>
        <begin position="378"/>
        <end position="406"/>
    </location>
</feature>
<reference evidence="13 14" key="1">
    <citation type="journal article" date="2023" name="Insect Mol. Biol.">
        <title>Genome sequencing provides insights into the evolution of gene families encoding plant cell wall-degrading enzymes in longhorned beetles.</title>
        <authorList>
            <person name="Shin N.R."/>
            <person name="Okamura Y."/>
            <person name="Kirsch R."/>
            <person name="Pauchet Y."/>
        </authorList>
    </citation>
    <scope>NUCLEOTIDE SEQUENCE [LARGE SCALE GENOMIC DNA]</scope>
    <source>
        <strain evidence="13">EAD_L_NR</strain>
    </source>
</reference>
<dbReference type="PROSITE" id="PS50157">
    <property type="entry name" value="ZINC_FINGER_C2H2_2"/>
    <property type="match status" value="14"/>
</dbReference>
<dbReference type="FunFam" id="3.30.160.60:FF:002737">
    <property type="entry name" value="AGAP008430-PA"/>
    <property type="match status" value="1"/>
</dbReference>
<evidence type="ECO:0000256" key="6">
    <source>
        <dbReference type="ARBA" id="ARBA00022833"/>
    </source>
</evidence>
<evidence type="ECO:0000256" key="11">
    <source>
        <dbReference type="PROSITE-ProRule" id="PRU00042"/>
    </source>
</evidence>
<feature type="domain" description="C2H2-type" evidence="12">
    <location>
        <begin position="468"/>
        <end position="494"/>
    </location>
</feature>
<keyword evidence="9" id="KW-0804">Transcription</keyword>
<dbReference type="PANTHER" id="PTHR24394">
    <property type="entry name" value="ZINC FINGER PROTEIN"/>
    <property type="match status" value="1"/>
</dbReference>
<evidence type="ECO:0000313" key="13">
    <source>
        <dbReference type="EMBL" id="KAJ8922309.1"/>
    </source>
</evidence>
<evidence type="ECO:0000256" key="3">
    <source>
        <dbReference type="ARBA" id="ARBA00022723"/>
    </source>
</evidence>
<dbReference type="InterPro" id="IPR013087">
    <property type="entry name" value="Znf_C2H2_type"/>
</dbReference>
<evidence type="ECO:0000259" key="12">
    <source>
        <dbReference type="PROSITE" id="PS50157"/>
    </source>
</evidence>
<comment type="subcellular location">
    <subcellularLocation>
        <location evidence="1">Nucleus</location>
    </subcellularLocation>
</comment>
<dbReference type="Proteomes" id="UP001159042">
    <property type="component" value="Unassembled WGS sequence"/>
</dbReference>
<protein>
    <recommendedName>
        <fullName evidence="12">C2H2-type domain-containing protein</fullName>
    </recommendedName>
</protein>
<dbReference type="PROSITE" id="PS00028">
    <property type="entry name" value="ZINC_FINGER_C2H2_1"/>
    <property type="match status" value="15"/>
</dbReference>
<feature type="domain" description="C2H2-type" evidence="12">
    <location>
        <begin position="120"/>
        <end position="148"/>
    </location>
</feature>
<feature type="domain" description="C2H2-type" evidence="12">
    <location>
        <begin position="347"/>
        <end position="374"/>
    </location>
</feature>
<feature type="domain" description="C2H2-type" evidence="12">
    <location>
        <begin position="177"/>
        <end position="204"/>
    </location>
</feature>
<feature type="domain" description="C2H2-type" evidence="12">
    <location>
        <begin position="11"/>
        <end position="39"/>
    </location>
</feature>
<keyword evidence="3" id="KW-0479">Metal-binding</keyword>
<dbReference type="Pfam" id="PF13894">
    <property type="entry name" value="zf-C2H2_4"/>
    <property type="match status" value="1"/>
</dbReference>
<evidence type="ECO:0000256" key="2">
    <source>
        <dbReference type="ARBA" id="ARBA00006991"/>
    </source>
</evidence>
<evidence type="ECO:0000256" key="9">
    <source>
        <dbReference type="ARBA" id="ARBA00023163"/>
    </source>
</evidence>
<keyword evidence="6" id="KW-0862">Zinc</keyword>
<sequence>MDNVHLNKFNFHCDKCNRGFNYQCELNHHHKTVHEQHKFTCEHCNKAYKSSGVSKILIIPPILKCDTCDKCFLDMKRLQKHKRVHKEKTIPCDLCKKVFKEKYLLVNHKEVKHFKNLKYFNCLLCDRKFHQKNLLRRHIENTHLNKFKFHCDICDRGFNYQSELDLHCKNVHEEPRFTCKHCSKMFKDPQYFKFHLKTHDPDYKKVEYPCTVCNKLHHITNFGALGLLKNNRECPVCGKDFKSSTDLRRHAYTHMEKTFACDLCHKTYASMRQLDHHKKLKHLKTYMCHCSFCGKAVDNITALKMHVNHVHLKKYSYFCKECGKGFSNKTNCDKHFLVKHKGINIEYRCEFCDKSYKCKSSLTDHIQTHDPDYGKTKLECKICSKQFLKRESLRGHVRLKHKDTEGVHVNHRRSKQQRQSNMQVVQQNLPVPEEIQETLQEPPREEICLRAFKVHEKKHSGDKNFDSHMCEVCGKAVTSGAVKGHMRTHTGEKPFSCDVCGKSLASAQILIVHKRTHTKERPFSCKICDKAFAQKPALTVHMRYHTGEKPYSCEVCCKKYVTKTLLKAHKCQGPNSSMVLNVSGLSMVITGLSCMLCSEVFLTPEEFNYHLEDHVSMQLPTVALLKNNKPQELSPNVWTIEDVSHKIQRSATLLRCKEIIGDKLEGAVMFDENMLHIKDEKNISS</sequence>
<name>A0AAV8W776_9CUCU</name>
<feature type="domain" description="C2H2-type" evidence="12">
    <location>
        <begin position="317"/>
        <end position="345"/>
    </location>
</feature>
<feature type="domain" description="C2H2-type" evidence="12">
    <location>
        <begin position="286"/>
        <end position="316"/>
    </location>
</feature>
<dbReference type="PANTHER" id="PTHR24394:SF29">
    <property type="entry name" value="MYONEURIN"/>
    <property type="match status" value="1"/>
</dbReference>
<feature type="domain" description="C2H2-type" evidence="12">
    <location>
        <begin position="149"/>
        <end position="177"/>
    </location>
</feature>
<feature type="domain" description="C2H2-type" evidence="12">
    <location>
        <begin position="259"/>
        <end position="282"/>
    </location>
</feature>
<dbReference type="GO" id="GO:0003677">
    <property type="term" value="F:DNA binding"/>
    <property type="evidence" value="ECO:0007669"/>
    <property type="project" value="UniProtKB-KW"/>
</dbReference>
<feature type="domain" description="C2H2-type" evidence="12">
    <location>
        <begin position="232"/>
        <end position="259"/>
    </location>
</feature>
<dbReference type="AlphaFoldDB" id="A0AAV8W776"/>